<dbReference type="EMBL" id="UZAM01009439">
    <property type="protein sequence ID" value="VDP09041.1"/>
    <property type="molecule type" value="Genomic_DNA"/>
</dbReference>
<evidence type="ECO:0000313" key="3">
    <source>
        <dbReference type="WBParaSite" id="SBAD_0000627601-mRNA-1"/>
    </source>
</evidence>
<evidence type="ECO:0000313" key="2">
    <source>
        <dbReference type="Proteomes" id="UP000270296"/>
    </source>
</evidence>
<evidence type="ECO:0000313" key="1">
    <source>
        <dbReference type="EMBL" id="VDP09041.1"/>
    </source>
</evidence>
<dbReference type="OrthoDB" id="5296287at2759"/>
<keyword evidence="2" id="KW-1185">Reference proteome</keyword>
<dbReference type="AlphaFoldDB" id="A0A183IQZ3"/>
<reference evidence="3" key="1">
    <citation type="submission" date="2016-06" db="UniProtKB">
        <authorList>
            <consortium name="WormBaseParasite"/>
        </authorList>
    </citation>
    <scope>IDENTIFICATION</scope>
</reference>
<sequence length="66" mass="7456">MPKPSQLWLLNLKKQKLYTKALVVASITDHVEAHKPSDSSKKAYFSSLYPDSKIFSDGPRFMTVGK</sequence>
<protein>
    <submittedName>
        <fullName evidence="3">Ovule protein</fullName>
    </submittedName>
</protein>
<name>A0A183IQZ3_9BILA</name>
<dbReference type="Proteomes" id="UP000270296">
    <property type="component" value="Unassembled WGS sequence"/>
</dbReference>
<organism evidence="3">
    <name type="scientific">Soboliphyme baturini</name>
    <dbReference type="NCBI Taxonomy" id="241478"/>
    <lineage>
        <taxon>Eukaryota</taxon>
        <taxon>Metazoa</taxon>
        <taxon>Ecdysozoa</taxon>
        <taxon>Nematoda</taxon>
        <taxon>Enoplea</taxon>
        <taxon>Dorylaimia</taxon>
        <taxon>Dioctophymatida</taxon>
        <taxon>Dioctophymatoidea</taxon>
        <taxon>Soboliphymatidae</taxon>
        <taxon>Soboliphyme</taxon>
    </lineage>
</organism>
<gene>
    <name evidence="1" type="ORF">SBAD_LOCUS6040</name>
</gene>
<proteinExistence type="predicted"/>
<reference evidence="1 2" key="2">
    <citation type="submission" date="2018-11" db="EMBL/GenBank/DDBJ databases">
        <authorList>
            <consortium name="Pathogen Informatics"/>
        </authorList>
    </citation>
    <scope>NUCLEOTIDE SEQUENCE [LARGE SCALE GENOMIC DNA]</scope>
</reference>
<accession>A0A183IQZ3</accession>
<dbReference type="WBParaSite" id="SBAD_0000627601-mRNA-1">
    <property type="protein sequence ID" value="SBAD_0000627601-mRNA-1"/>
    <property type="gene ID" value="SBAD_0000627601"/>
</dbReference>